<evidence type="ECO:0000256" key="3">
    <source>
        <dbReference type="ARBA" id="ARBA00022692"/>
    </source>
</evidence>
<name>A0ABP1Q2L5_9HEXA</name>
<organism evidence="7 8">
    <name type="scientific">Orchesella dallaii</name>
    <dbReference type="NCBI Taxonomy" id="48710"/>
    <lineage>
        <taxon>Eukaryota</taxon>
        <taxon>Metazoa</taxon>
        <taxon>Ecdysozoa</taxon>
        <taxon>Arthropoda</taxon>
        <taxon>Hexapoda</taxon>
        <taxon>Collembola</taxon>
        <taxon>Entomobryomorpha</taxon>
        <taxon>Entomobryoidea</taxon>
        <taxon>Orchesellidae</taxon>
        <taxon>Orchesellinae</taxon>
        <taxon>Orchesella</taxon>
    </lineage>
</organism>
<comment type="similarity">
    <text evidence="2">Belongs to the TMCO4 family.</text>
</comment>
<comment type="caution">
    <text evidence="7">The sequence shown here is derived from an EMBL/GenBank/DDBJ whole genome shotgun (WGS) entry which is preliminary data.</text>
</comment>
<gene>
    <name evidence="7" type="ORF">ODALV1_LOCUS6536</name>
</gene>
<sequence>MADVNSNIGFHSKDSTRRMSLGDSLDRGDPPSISLFTDAAKYSYAALCSLALKQLYAEDVHHRQFAESLICSVRKHLDLPDHTDEVMFALFRGEGVQNEDVYVELVKQEGKAFSIVIVRDLVYLAVKGGKYDARTRALILGVSKSLNIGSSLVEMMEESAVKFLTEELTPKTEEESNENRKRLRNRKIKRYALVGLATLGGGAVLGLTGGLAAPLIGAGVASVFGGAAAVAIGSTAGAAVIGSLFGVAGAGLSGFKMKRRVGEVEEFAFKPLHKVSPNRRNLHVAIAISGWLSDETGDQGFWSPWKNLKISQEQYCLMYESQYLLELGRAMDYLLSFAVSMAAQEALKLTILSGLITAIAWPTSLLTLASVLDNPWGVCCRRSAQIGRTLADVLLSRQHGNRPVTLIGLSLGARVVFYCLMELSQRKGSEVEGIVLDAIMLGTPVTGKASTWSQLARVVSGNIVNGYCSTDWLLKFLYRSTTGHYRVAGLEPITWTHPRMHNVDLSSIVAGHRDYATKIDEILEFLGYGVEELDGPAHLRRTHSSHNVREKTPPLIRYPSEDSFFLVKTHLNHPHPDFTQKGST</sequence>
<dbReference type="EMBL" id="CAXLJM020000020">
    <property type="protein sequence ID" value="CAL8086772.1"/>
    <property type="molecule type" value="Genomic_DNA"/>
</dbReference>
<keyword evidence="5 6" id="KW-0472">Membrane</keyword>
<keyword evidence="8" id="KW-1185">Reference proteome</keyword>
<dbReference type="PANTHER" id="PTHR17920">
    <property type="entry name" value="TRANSMEMBRANE AND COILED-COIL DOMAIN-CONTAINING PROTEIN 4 TMCO4"/>
    <property type="match status" value="1"/>
</dbReference>
<evidence type="ECO:0000256" key="4">
    <source>
        <dbReference type="ARBA" id="ARBA00022989"/>
    </source>
</evidence>
<feature type="transmembrane region" description="Helical" evidence="6">
    <location>
        <begin position="191"/>
        <end position="217"/>
    </location>
</feature>
<feature type="transmembrane region" description="Helical" evidence="6">
    <location>
        <begin position="349"/>
        <end position="372"/>
    </location>
</feature>
<feature type="transmembrane region" description="Helical" evidence="6">
    <location>
        <begin position="223"/>
        <end position="250"/>
    </location>
</feature>
<evidence type="ECO:0000313" key="8">
    <source>
        <dbReference type="Proteomes" id="UP001642540"/>
    </source>
</evidence>
<comment type="subcellular location">
    <subcellularLocation>
        <location evidence="1">Membrane</location>
        <topology evidence="1">Multi-pass membrane protein</topology>
    </subcellularLocation>
</comment>
<dbReference type="Proteomes" id="UP001642540">
    <property type="component" value="Unassembled WGS sequence"/>
</dbReference>
<dbReference type="InterPro" id="IPR007941">
    <property type="entry name" value="DUF726"/>
</dbReference>
<evidence type="ECO:0000313" key="7">
    <source>
        <dbReference type="EMBL" id="CAL8086772.1"/>
    </source>
</evidence>
<evidence type="ECO:0000256" key="2">
    <source>
        <dbReference type="ARBA" id="ARBA00009824"/>
    </source>
</evidence>
<keyword evidence="3 6" id="KW-0812">Transmembrane</keyword>
<evidence type="ECO:0000256" key="5">
    <source>
        <dbReference type="ARBA" id="ARBA00023136"/>
    </source>
</evidence>
<accession>A0ABP1Q2L5</accession>
<proteinExistence type="inferred from homology"/>
<dbReference type="PANTHER" id="PTHR17920:SF3">
    <property type="entry name" value="TRANSMEMBRANE AND COILED-COIL DOMAIN-CONTAINING PROTEIN 4"/>
    <property type="match status" value="1"/>
</dbReference>
<evidence type="ECO:0008006" key="9">
    <source>
        <dbReference type="Google" id="ProtNLM"/>
    </source>
</evidence>
<evidence type="ECO:0000256" key="6">
    <source>
        <dbReference type="SAM" id="Phobius"/>
    </source>
</evidence>
<dbReference type="Pfam" id="PF05277">
    <property type="entry name" value="DUF726"/>
    <property type="match status" value="1"/>
</dbReference>
<reference evidence="7 8" key="1">
    <citation type="submission" date="2024-08" db="EMBL/GenBank/DDBJ databases">
        <authorList>
            <person name="Cucini C."/>
            <person name="Frati F."/>
        </authorList>
    </citation>
    <scope>NUCLEOTIDE SEQUENCE [LARGE SCALE GENOMIC DNA]</scope>
</reference>
<protein>
    <recommendedName>
        <fullName evidence="9">Transmembrane and coiled-coil domain-containing protein 4</fullName>
    </recommendedName>
</protein>
<keyword evidence="4 6" id="KW-1133">Transmembrane helix</keyword>
<dbReference type="SUPFAM" id="SSF53474">
    <property type="entry name" value="alpha/beta-Hydrolases"/>
    <property type="match status" value="1"/>
</dbReference>
<evidence type="ECO:0000256" key="1">
    <source>
        <dbReference type="ARBA" id="ARBA00004141"/>
    </source>
</evidence>
<dbReference type="InterPro" id="IPR029058">
    <property type="entry name" value="AB_hydrolase_fold"/>
</dbReference>